<gene>
    <name evidence="4" type="ORF">DF196_04310</name>
</gene>
<keyword evidence="2" id="KW-0472">Membrane</keyword>
<dbReference type="Proteomes" id="UP000245876">
    <property type="component" value="Unassembled WGS sequence"/>
</dbReference>
<keyword evidence="2" id="KW-1133">Transmembrane helix</keyword>
<evidence type="ECO:0000313" key="5">
    <source>
        <dbReference type="Proteomes" id="UP000245876"/>
    </source>
</evidence>
<feature type="transmembrane region" description="Helical" evidence="2">
    <location>
        <begin position="147"/>
        <end position="170"/>
    </location>
</feature>
<accession>A0A2U2NAT3</accession>
<proteinExistence type="predicted"/>
<dbReference type="RefSeq" id="WP_109056659.1">
    <property type="nucleotide sequence ID" value="NZ_QFFM01000007.1"/>
</dbReference>
<dbReference type="InterPro" id="IPR021994">
    <property type="entry name" value="DUF3592"/>
</dbReference>
<name>A0A2U2NAT3_9BIFI</name>
<keyword evidence="2" id="KW-0812">Transmembrane</keyword>
<feature type="domain" description="DUF3592" evidence="3">
    <location>
        <begin position="71"/>
        <end position="142"/>
    </location>
</feature>
<dbReference type="Pfam" id="PF12158">
    <property type="entry name" value="DUF3592"/>
    <property type="match status" value="1"/>
</dbReference>
<evidence type="ECO:0000256" key="1">
    <source>
        <dbReference type="SAM" id="MobiDB-lite"/>
    </source>
</evidence>
<feature type="region of interest" description="Disordered" evidence="1">
    <location>
        <begin position="175"/>
        <end position="220"/>
    </location>
</feature>
<protein>
    <recommendedName>
        <fullName evidence="3">DUF3592 domain-containing protein</fullName>
    </recommendedName>
</protein>
<feature type="region of interest" description="Disordered" evidence="1">
    <location>
        <begin position="1"/>
        <end position="27"/>
    </location>
</feature>
<dbReference type="OrthoDB" id="3239119at2"/>
<sequence>MASEQSGTSAPTNTVNHRDASGNSTAGSKKEWSWALICGLFSLVGAIMLVTIALPSLIHEVQLQRDCTELTDGIVTQLVLNPADESDDDSSDTWTPVFRYSVNGQAYEQKASVASSPPRYKVGQAVTVLYDPADPSRYIVKGDNAAFVLWSLLVMMCLGFTAVLPVALMIHKANNPGRRKASGTPPAGKPIGPEPLSKPSRKDAGPSFTPSGKEPDQLPY</sequence>
<comment type="caution">
    <text evidence="4">The sequence shown here is derived from an EMBL/GenBank/DDBJ whole genome shotgun (WGS) entry which is preliminary data.</text>
</comment>
<reference evidence="4 5" key="1">
    <citation type="journal article" date="2018" name="Int. J. Syst. Evol. Microbiol.">
        <title>Bifidobacterium callitrichidarum sp. nov. from the faeces of the emperor tamarin (Saguinus imperator).</title>
        <authorList>
            <person name="Modesto M."/>
            <person name="Michelini S."/>
            <person name="Sansosti M.C."/>
            <person name="De Filippo C."/>
            <person name="Cavalieri D."/>
            <person name="Qvirist L."/>
            <person name="Andlid T."/>
            <person name="Spiezio C."/>
            <person name="Sandri C."/>
            <person name="Pascarelli S."/>
            <person name="Sgorbati B."/>
            <person name="Mattarelli P."/>
        </authorList>
    </citation>
    <scope>NUCLEOTIDE SEQUENCE [LARGE SCALE GENOMIC DNA]</scope>
    <source>
        <strain evidence="4 5">TRI 5</strain>
    </source>
</reference>
<dbReference type="AlphaFoldDB" id="A0A2U2NAT3"/>
<evidence type="ECO:0000256" key="2">
    <source>
        <dbReference type="SAM" id="Phobius"/>
    </source>
</evidence>
<organism evidence="4 5">
    <name type="scientific">Bifidobacterium callitrichidarum</name>
    <dbReference type="NCBI Taxonomy" id="2052941"/>
    <lineage>
        <taxon>Bacteria</taxon>
        <taxon>Bacillati</taxon>
        <taxon>Actinomycetota</taxon>
        <taxon>Actinomycetes</taxon>
        <taxon>Bifidobacteriales</taxon>
        <taxon>Bifidobacteriaceae</taxon>
        <taxon>Bifidobacterium</taxon>
    </lineage>
</organism>
<evidence type="ECO:0000313" key="4">
    <source>
        <dbReference type="EMBL" id="PWG66222.1"/>
    </source>
</evidence>
<feature type="transmembrane region" description="Helical" evidence="2">
    <location>
        <begin position="34"/>
        <end position="54"/>
    </location>
</feature>
<keyword evidence="5" id="KW-1185">Reference proteome</keyword>
<dbReference type="EMBL" id="QFFM01000007">
    <property type="protein sequence ID" value="PWG66222.1"/>
    <property type="molecule type" value="Genomic_DNA"/>
</dbReference>
<evidence type="ECO:0000259" key="3">
    <source>
        <dbReference type="Pfam" id="PF12158"/>
    </source>
</evidence>